<evidence type="ECO:0000256" key="2">
    <source>
        <dbReference type="ARBA" id="ARBA00022692"/>
    </source>
</evidence>
<reference evidence="6 7" key="1">
    <citation type="submission" date="2016-10" db="EMBL/GenBank/DDBJ databases">
        <authorList>
            <person name="de Groot N.N."/>
        </authorList>
    </citation>
    <scope>NUCLEOTIDE SEQUENCE [LARGE SCALE GENOMIC DNA]</scope>
    <source>
        <strain evidence="6 7">DSM 18180</strain>
    </source>
</reference>
<dbReference type="EMBL" id="FPKV01000002">
    <property type="protein sequence ID" value="SFZ92886.1"/>
    <property type="molecule type" value="Genomic_DNA"/>
</dbReference>
<evidence type="ECO:0000256" key="1">
    <source>
        <dbReference type="ARBA" id="ARBA00004141"/>
    </source>
</evidence>
<feature type="transmembrane region" description="Helical" evidence="5">
    <location>
        <begin position="48"/>
        <end position="71"/>
    </location>
</feature>
<evidence type="ECO:0000313" key="7">
    <source>
        <dbReference type="Proteomes" id="UP000182544"/>
    </source>
</evidence>
<accession>A0A1K2IKQ6</accession>
<keyword evidence="7" id="KW-1185">Reference proteome</keyword>
<feature type="transmembrane region" description="Helical" evidence="5">
    <location>
        <begin position="14"/>
        <end position="36"/>
    </location>
</feature>
<feature type="transmembrane region" description="Helical" evidence="5">
    <location>
        <begin position="150"/>
        <end position="170"/>
    </location>
</feature>
<keyword evidence="3 5" id="KW-1133">Transmembrane helix</keyword>
<evidence type="ECO:0000313" key="6">
    <source>
        <dbReference type="EMBL" id="SFZ92886.1"/>
    </source>
</evidence>
<gene>
    <name evidence="6" type="ORF">SAMN05428642_1021057</name>
</gene>
<dbReference type="Proteomes" id="UP000182544">
    <property type="component" value="Unassembled WGS sequence"/>
</dbReference>
<organism evidence="6 7">
    <name type="scientific">Flaviramulus basaltis</name>
    <dbReference type="NCBI Taxonomy" id="369401"/>
    <lineage>
        <taxon>Bacteria</taxon>
        <taxon>Pseudomonadati</taxon>
        <taxon>Bacteroidota</taxon>
        <taxon>Flavobacteriia</taxon>
        <taxon>Flavobacteriales</taxon>
        <taxon>Flavobacteriaceae</taxon>
        <taxon>Flaviramulus</taxon>
    </lineage>
</organism>
<dbReference type="Pfam" id="PF01758">
    <property type="entry name" value="SBF"/>
    <property type="match status" value="1"/>
</dbReference>
<evidence type="ECO:0000256" key="5">
    <source>
        <dbReference type="SAM" id="Phobius"/>
    </source>
</evidence>
<dbReference type="GO" id="GO:0016020">
    <property type="term" value="C:membrane"/>
    <property type="evidence" value="ECO:0007669"/>
    <property type="project" value="UniProtKB-SubCell"/>
</dbReference>
<dbReference type="PANTHER" id="PTHR10361">
    <property type="entry name" value="SODIUM-BILE ACID COTRANSPORTER"/>
    <property type="match status" value="1"/>
</dbReference>
<comment type="subcellular location">
    <subcellularLocation>
        <location evidence="1">Membrane</location>
        <topology evidence="1">Multi-pass membrane protein</topology>
    </subcellularLocation>
</comment>
<keyword evidence="4 5" id="KW-0472">Membrane</keyword>
<dbReference type="PANTHER" id="PTHR10361:SF28">
    <property type="entry name" value="P3 PROTEIN-RELATED"/>
    <property type="match status" value="1"/>
</dbReference>
<sequence length="303" mass="33430">MLELDQVKINFDSAGLWILNIALAVVMFGVALGIKIDDFKQLIKTPKILFVGILSQFVLLPLLTFVLIILIKPQPSIALGMIMVAACPGGNISNFMTHLAKGNTALSVSLTAFATLIAIFMTPLNFQFYGSLYEPTASILKDVELNPIELIKLVLLILGIPLVLGMFLRYKNEAFANKMVKILKPFSITIFALIVVIAFSKNIHVFNNFIHYVLLIGVLHNLLAILLGFMVAKLFRLSFVNQKTLAIETGIQNSGLGLLLIFTFFNGLGGMAILAAFWGVWHILSGLTLAFYWSRKSLKQKVA</sequence>
<feature type="transmembrane region" description="Helical" evidence="5">
    <location>
        <begin position="108"/>
        <end position="130"/>
    </location>
</feature>
<dbReference type="OrthoDB" id="9806785at2"/>
<evidence type="ECO:0000256" key="3">
    <source>
        <dbReference type="ARBA" id="ARBA00022989"/>
    </source>
</evidence>
<proteinExistence type="predicted"/>
<dbReference type="InterPro" id="IPR002657">
    <property type="entry name" value="BilAc:Na_symport/Acr3"/>
</dbReference>
<feature type="transmembrane region" description="Helical" evidence="5">
    <location>
        <begin position="77"/>
        <end position="96"/>
    </location>
</feature>
<dbReference type="STRING" id="369401.SAMN05428642_1021057"/>
<feature type="transmembrane region" description="Helical" evidence="5">
    <location>
        <begin position="271"/>
        <end position="293"/>
    </location>
</feature>
<feature type="transmembrane region" description="Helical" evidence="5">
    <location>
        <begin position="182"/>
        <end position="203"/>
    </location>
</feature>
<dbReference type="AlphaFoldDB" id="A0A1K2IKQ6"/>
<dbReference type="RefSeq" id="WP_072402356.1">
    <property type="nucleotide sequence ID" value="NZ_FPKV01000002.1"/>
</dbReference>
<dbReference type="InterPro" id="IPR038770">
    <property type="entry name" value="Na+/solute_symporter_sf"/>
</dbReference>
<protein>
    <submittedName>
        <fullName evidence="6">Bile acid:Na+ symporter, BASS family</fullName>
    </submittedName>
</protein>
<dbReference type="Gene3D" id="1.20.1530.20">
    <property type="match status" value="1"/>
</dbReference>
<feature type="transmembrane region" description="Helical" evidence="5">
    <location>
        <begin position="209"/>
        <end position="232"/>
    </location>
</feature>
<dbReference type="InterPro" id="IPR004710">
    <property type="entry name" value="Bilac:Na_transpt"/>
</dbReference>
<keyword evidence="2 5" id="KW-0812">Transmembrane</keyword>
<name>A0A1K2IKQ6_9FLAO</name>
<feature type="transmembrane region" description="Helical" evidence="5">
    <location>
        <begin position="244"/>
        <end position="265"/>
    </location>
</feature>
<evidence type="ECO:0000256" key="4">
    <source>
        <dbReference type="ARBA" id="ARBA00023136"/>
    </source>
</evidence>